<feature type="chain" id="PRO_5025669096" description="AA1-like domain-containing protein" evidence="1">
    <location>
        <begin position="20"/>
        <end position="210"/>
    </location>
</feature>
<proteinExistence type="predicted"/>
<gene>
    <name evidence="2" type="ORF">BDZ85DRAFT_293484</name>
</gene>
<dbReference type="Proteomes" id="UP000799538">
    <property type="component" value="Unassembled WGS sequence"/>
</dbReference>
<keyword evidence="3" id="KW-1185">Reference proteome</keyword>
<evidence type="ECO:0008006" key="4">
    <source>
        <dbReference type="Google" id="ProtNLM"/>
    </source>
</evidence>
<feature type="signal peptide" evidence="1">
    <location>
        <begin position="1"/>
        <end position="19"/>
    </location>
</feature>
<keyword evidence="1" id="KW-0732">Signal</keyword>
<sequence>MKLSSLLVAAPFLATYTEAFPASHFTITALGDLVPSGYTGYKYSIRFLIRDKFNKATLTRCHFDWKKQTNFPDNYIDCDDKAWQWMYNGAYKECGFSLSLAHSKISKDGTYRYNTTSFATILPTQVPCGVGASKNFTCIYGASGAQLCGLGEGTILQTPVRSIKTKTSKIKKKQAGAGKRSFIYEEEEVISEVMEYDDGSTTDLIGPLTV</sequence>
<dbReference type="OrthoDB" id="3865831at2759"/>
<evidence type="ECO:0000256" key="1">
    <source>
        <dbReference type="SAM" id="SignalP"/>
    </source>
</evidence>
<dbReference type="AlphaFoldDB" id="A0A6A6GLD8"/>
<protein>
    <recommendedName>
        <fullName evidence="4">AA1-like domain-containing protein</fullName>
    </recommendedName>
</protein>
<name>A0A6A6GLD8_9PEZI</name>
<evidence type="ECO:0000313" key="2">
    <source>
        <dbReference type="EMBL" id="KAF2226545.1"/>
    </source>
</evidence>
<evidence type="ECO:0000313" key="3">
    <source>
        <dbReference type="Proteomes" id="UP000799538"/>
    </source>
</evidence>
<reference evidence="3" key="1">
    <citation type="journal article" date="2020" name="Stud. Mycol.">
        <title>101 Dothideomycetes genomes: A test case for predicting lifestyles and emergence of pathogens.</title>
        <authorList>
            <person name="Haridas S."/>
            <person name="Albert R."/>
            <person name="Binder M."/>
            <person name="Bloem J."/>
            <person name="LaButti K."/>
            <person name="Salamov A."/>
            <person name="Andreopoulos B."/>
            <person name="Baker S."/>
            <person name="Barry K."/>
            <person name="Bills G."/>
            <person name="Bluhm B."/>
            <person name="Cannon C."/>
            <person name="Castanera R."/>
            <person name="Culley D."/>
            <person name="Daum C."/>
            <person name="Ezra D."/>
            <person name="Gonzalez J."/>
            <person name="Henrissat B."/>
            <person name="Kuo A."/>
            <person name="Liang C."/>
            <person name="Lipzen A."/>
            <person name="Lutzoni F."/>
            <person name="Magnuson J."/>
            <person name="Mondo S."/>
            <person name="Nolan M."/>
            <person name="Ohm R."/>
            <person name="Pangilinan J."/>
            <person name="Park H.-J."/>
            <person name="Ramirez L."/>
            <person name="Alfaro M."/>
            <person name="Sun H."/>
            <person name="Tritt A."/>
            <person name="Yoshinaga Y."/>
            <person name="Zwiers L.-H."/>
            <person name="Turgeon B."/>
            <person name="Goodwin S."/>
            <person name="Spatafora J."/>
            <person name="Crous P."/>
            <person name="Grigoriev I."/>
        </authorList>
    </citation>
    <scope>NUCLEOTIDE SEQUENCE [LARGE SCALE GENOMIC DNA]</scope>
    <source>
        <strain evidence="3">CECT 20119</strain>
    </source>
</reference>
<accession>A0A6A6GLD8</accession>
<dbReference type="EMBL" id="ML992502">
    <property type="protein sequence ID" value="KAF2226545.1"/>
    <property type="molecule type" value="Genomic_DNA"/>
</dbReference>
<organism evidence="2 3">
    <name type="scientific">Elsinoe ampelina</name>
    <dbReference type="NCBI Taxonomy" id="302913"/>
    <lineage>
        <taxon>Eukaryota</taxon>
        <taxon>Fungi</taxon>
        <taxon>Dikarya</taxon>
        <taxon>Ascomycota</taxon>
        <taxon>Pezizomycotina</taxon>
        <taxon>Dothideomycetes</taxon>
        <taxon>Dothideomycetidae</taxon>
        <taxon>Myriangiales</taxon>
        <taxon>Elsinoaceae</taxon>
        <taxon>Elsinoe</taxon>
    </lineage>
</organism>